<dbReference type="Proteomes" id="UP000070700">
    <property type="component" value="Unassembled WGS sequence"/>
</dbReference>
<dbReference type="RefSeq" id="XP_018077019.1">
    <property type="nucleotide sequence ID" value="XM_018214137.1"/>
</dbReference>
<evidence type="ECO:0000313" key="2">
    <source>
        <dbReference type="Proteomes" id="UP000070700"/>
    </source>
</evidence>
<evidence type="ECO:0000313" key="1">
    <source>
        <dbReference type="EMBL" id="KUJ22664.1"/>
    </source>
</evidence>
<sequence>MSFQTPPLHPQWLQSHSHQTQIGHLVSSKLIFPCPCTVQPPVHQIYQAQTSLPSESLFSNPSPSTNSPLSWHETHTEYLRILSGTALITLSHTTQTYTSTSGRITVPRYARHEWRRAFPDGPPLVVQEWTEPADGLKEVFFRLVCALTLIRIRFGESGE</sequence>
<dbReference type="AlphaFoldDB" id="A0A194XRI6"/>
<gene>
    <name evidence="1" type="ORF">LY89DRAFT_680778</name>
</gene>
<name>A0A194XRI6_MOLSC</name>
<evidence type="ECO:0008006" key="3">
    <source>
        <dbReference type="Google" id="ProtNLM"/>
    </source>
</evidence>
<proteinExistence type="predicted"/>
<dbReference type="Gene3D" id="2.60.120.10">
    <property type="entry name" value="Jelly Rolls"/>
    <property type="match status" value="1"/>
</dbReference>
<dbReference type="InParanoid" id="A0A194XRI6"/>
<reference evidence="1 2" key="1">
    <citation type="submission" date="2015-10" db="EMBL/GenBank/DDBJ databases">
        <title>Full genome of DAOMC 229536 Phialocephala scopiformis, a fungal endophyte of spruce producing the potent anti-insectan compound rugulosin.</title>
        <authorList>
            <consortium name="DOE Joint Genome Institute"/>
            <person name="Walker A.K."/>
            <person name="Frasz S.L."/>
            <person name="Seifert K.A."/>
            <person name="Miller J.D."/>
            <person name="Mondo S.J."/>
            <person name="Labutti K."/>
            <person name="Lipzen A."/>
            <person name="Dockter R."/>
            <person name="Kennedy M."/>
            <person name="Grigoriev I.V."/>
            <person name="Spatafora J.W."/>
        </authorList>
    </citation>
    <scope>NUCLEOTIDE SEQUENCE [LARGE SCALE GENOMIC DNA]</scope>
    <source>
        <strain evidence="1 2">CBS 120377</strain>
    </source>
</reference>
<organism evidence="1 2">
    <name type="scientific">Mollisia scopiformis</name>
    <name type="common">Conifer needle endophyte fungus</name>
    <name type="synonym">Phialocephala scopiformis</name>
    <dbReference type="NCBI Taxonomy" id="149040"/>
    <lineage>
        <taxon>Eukaryota</taxon>
        <taxon>Fungi</taxon>
        <taxon>Dikarya</taxon>
        <taxon>Ascomycota</taxon>
        <taxon>Pezizomycotina</taxon>
        <taxon>Leotiomycetes</taxon>
        <taxon>Helotiales</taxon>
        <taxon>Mollisiaceae</taxon>
        <taxon>Mollisia</taxon>
    </lineage>
</organism>
<keyword evidence="2" id="KW-1185">Reference proteome</keyword>
<dbReference type="KEGG" id="psco:LY89DRAFT_680778"/>
<dbReference type="OrthoDB" id="504210at2759"/>
<dbReference type="EMBL" id="KQ947406">
    <property type="protein sequence ID" value="KUJ22664.1"/>
    <property type="molecule type" value="Genomic_DNA"/>
</dbReference>
<accession>A0A194XRI6</accession>
<protein>
    <recommendedName>
        <fullName evidence="3">Cupin 2 conserved barrel domain-containing protein</fullName>
    </recommendedName>
</protein>
<dbReference type="InterPro" id="IPR014710">
    <property type="entry name" value="RmlC-like_jellyroll"/>
</dbReference>
<dbReference type="GeneID" id="28823863"/>